<feature type="region of interest" description="Disordered" evidence="1">
    <location>
        <begin position="1"/>
        <end position="266"/>
    </location>
</feature>
<dbReference type="EMBL" id="KB706581">
    <property type="protein sequence ID" value="EMR66780.1"/>
    <property type="molecule type" value="Genomic_DNA"/>
</dbReference>
<reference evidence="3" key="1">
    <citation type="journal article" date="2013" name="Genome Announc.">
        <title>Draft genome sequence of the grapevine dieback fungus Eutypa lata UCR-EL1.</title>
        <authorList>
            <person name="Blanco-Ulate B."/>
            <person name="Rolshausen P.E."/>
            <person name="Cantu D."/>
        </authorList>
    </citation>
    <scope>NUCLEOTIDE SEQUENCE [LARGE SCALE GENOMIC DNA]</scope>
    <source>
        <strain evidence="3">UCR-EL1</strain>
    </source>
</reference>
<feature type="compositionally biased region" description="Polar residues" evidence="1">
    <location>
        <begin position="185"/>
        <end position="211"/>
    </location>
</feature>
<dbReference type="AlphaFoldDB" id="M7TJ75"/>
<evidence type="ECO:0000313" key="2">
    <source>
        <dbReference type="EMBL" id="EMR66780.1"/>
    </source>
</evidence>
<feature type="compositionally biased region" description="Low complexity" evidence="1">
    <location>
        <begin position="100"/>
        <end position="112"/>
    </location>
</feature>
<organism evidence="2 3">
    <name type="scientific">Eutypa lata (strain UCR-EL1)</name>
    <name type="common">Grapevine dieback disease fungus</name>
    <name type="synonym">Eutypa armeniacae</name>
    <dbReference type="NCBI Taxonomy" id="1287681"/>
    <lineage>
        <taxon>Eukaryota</taxon>
        <taxon>Fungi</taxon>
        <taxon>Dikarya</taxon>
        <taxon>Ascomycota</taxon>
        <taxon>Pezizomycotina</taxon>
        <taxon>Sordariomycetes</taxon>
        <taxon>Xylariomycetidae</taxon>
        <taxon>Xylariales</taxon>
        <taxon>Diatrypaceae</taxon>
        <taxon>Eutypa</taxon>
    </lineage>
</organism>
<keyword evidence="3" id="KW-1185">Reference proteome</keyword>
<protein>
    <submittedName>
        <fullName evidence="2">Uncharacterized protein</fullName>
    </submittedName>
</protein>
<feature type="compositionally biased region" description="Low complexity" evidence="1">
    <location>
        <begin position="139"/>
        <end position="164"/>
    </location>
</feature>
<dbReference type="KEGG" id="ela:UCREL1_6183"/>
<dbReference type="HOGENOM" id="CLU_058869_0_0_1"/>
<feature type="compositionally biased region" description="Polar residues" evidence="1">
    <location>
        <begin position="1"/>
        <end position="10"/>
    </location>
</feature>
<feature type="compositionally biased region" description="Low complexity" evidence="1">
    <location>
        <begin position="39"/>
        <end position="91"/>
    </location>
</feature>
<accession>M7TJ75</accession>
<feature type="compositionally biased region" description="Gly residues" evidence="1">
    <location>
        <begin position="165"/>
        <end position="177"/>
    </location>
</feature>
<dbReference type="Proteomes" id="UP000012174">
    <property type="component" value="Unassembled WGS sequence"/>
</dbReference>
<proteinExistence type="predicted"/>
<gene>
    <name evidence="2" type="ORF">UCREL1_6183</name>
</gene>
<evidence type="ECO:0000313" key="3">
    <source>
        <dbReference type="Proteomes" id="UP000012174"/>
    </source>
</evidence>
<sequence length="266" mass="26583">MPVTVFTNSPIAAKPSGVTPKTDSPDTHQSGAAAPPPATTTASATSSPGSSYPPAQPGAAPSLPTATAAAQAQAYYTPQPQPTPTSAVSSEGPPPPQPGAVPIAPGAAARSAIPPPPKVGEKYQPPAGTTPYPPQMSIPAPTAAYPAQQYGTLTAAGPSPATPAGGYGGGGGSGGGRNLQHPPGYQQSASAANSGLDRYQTSSAPQGSTYSPAAFAADSEQGRQQHHQQSSGDEEGVWDTAKKWAQATGQKLAEAESEVWKRINKD</sequence>
<name>M7TJ75_EUTLA</name>
<dbReference type="OMA" id="SHPPGYQ"/>
<evidence type="ECO:0000256" key="1">
    <source>
        <dbReference type="SAM" id="MobiDB-lite"/>
    </source>
</evidence>
<dbReference type="OrthoDB" id="5385910at2759"/>
<dbReference type="eggNOG" id="ENOG502QQEE">
    <property type="taxonomic scope" value="Eukaryota"/>
</dbReference>